<reference evidence="2 3" key="1">
    <citation type="submission" date="2023-07" db="EMBL/GenBank/DDBJ databases">
        <title>Genomic Encyclopedia of Type Strains, Phase IV (KMG-IV): sequencing the most valuable type-strain genomes for metagenomic binning, comparative biology and taxonomic classification.</title>
        <authorList>
            <person name="Goeker M."/>
        </authorList>
    </citation>
    <scope>NUCLEOTIDE SEQUENCE [LARGE SCALE GENOMIC DNA]</scope>
    <source>
        <strain evidence="2 3">DSM 23837</strain>
    </source>
</reference>
<dbReference type="PANTHER" id="PTHR41700:SF1">
    <property type="entry name" value="N-ACETYLTRANSFERASE DOMAIN-CONTAINING PROTEIN"/>
    <property type="match status" value="1"/>
</dbReference>
<keyword evidence="3" id="KW-1185">Reference proteome</keyword>
<dbReference type="SUPFAM" id="SSF55729">
    <property type="entry name" value="Acyl-CoA N-acyltransferases (Nat)"/>
    <property type="match status" value="1"/>
</dbReference>
<dbReference type="EMBL" id="JAUSTT010000021">
    <property type="protein sequence ID" value="MDQ0177361.1"/>
    <property type="molecule type" value="Genomic_DNA"/>
</dbReference>
<accession>A0ABT9WW06</accession>
<organism evidence="2 3">
    <name type="scientific">Bacillus chungangensis</name>
    <dbReference type="NCBI Taxonomy" id="587633"/>
    <lineage>
        <taxon>Bacteria</taxon>
        <taxon>Bacillati</taxon>
        <taxon>Bacillota</taxon>
        <taxon>Bacilli</taxon>
        <taxon>Bacillales</taxon>
        <taxon>Bacillaceae</taxon>
        <taxon>Bacillus</taxon>
    </lineage>
</organism>
<dbReference type="InterPro" id="IPR016181">
    <property type="entry name" value="Acyl_CoA_acyltransferase"/>
</dbReference>
<evidence type="ECO:0000313" key="2">
    <source>
        <dbReference type="EMBL" id="MDQ0177361.1"/>
    </source>
</evidence>
<name>A0ABT9WW06_9BACI</name>
<dbReference type="PROSITE" id="PS51186">
    <property type="entry name" value="GNAT"/>
    <property type="match status" value="1"/>
</dbReference>
<dbReference type="Proteomes" id="UP001223586">
    <property type="component" value="Unassembled WGS sequence"/>
</dbReference>
<dbReference type="InterPro" id="IPR038764">
    <property type="entry name" value="GNAT_N_AcTrfase_prd"/>
</dbReference>
<dbReference type="PANTHER" id="PTHR41700">
    <property type="entry name" value="GCN5-RELATED N-ACETYLTRANSFERASE"/>
    <property type="match status" value="1"/>
</dbReference>
<gene>
    <name evidence="2" type="ORF">J2S08_003240</name>
</gene>
<evidence type="ECO:0000313" key="3">
    <source>
        <dbReference type="Proteomes" id="UP001223586"/>
    </source>
</evidence>
<dbReference type="Gene3D" id="3.40.630.30">
    <property type="match status" value="1"/>
</dbReference>
<protein>
    <submittedName>
        <fullName evidence="2">GNAT superfamily acetyltransferase</fullName>
    </submittedName>
</protein>
<dbReference type="RefSeq" id="WP_307231279.1">
    <property type="nucleotide sequence ID" value="NZ_JAUSTT010000021.1"/>
</dbReference>
<proteinExistence type="predicted"/>
<dbReference type="Pfam" id="PF00583">
    <property type="entry name" value="Acetyltransf_1"/>
    <property type="match status" value="1"/>
</dbReference>
<dbReference type="CDD" id="cd04301">
    <property type="entry name" value="NAT_SF"/>
    <property type="match status" value="1"/>
</dbReference>
<dbReference type="InterPro" id="IPR000182">
    <property type="entry name" value="GNAT_dom"/>
</dbReference>
<evidence type="ECO:0000259" key="1">
    <source>
        <dbReference type="PROSITE" id="PS51186"/>
    </source>
</evidence>
<sequence>MEKLIEIRKISSIEELTAVQTLDQTIWKTEAIPVHQTLTVVQNGGLMIGAFDNGRLVGFSYSFPGLTKGKVYLCSHMLGIHPDYRGQGIGVMLKKAQKNEAKEIGYTLMTWTYDPLESVNAFLNLSKLKGVANTYIENCYGEMNDGLNDGLPTDRLKVQWHIQQQPTIRICTEANQETYKSIANWKINHDGLPVINRSDLTTVKKEHTILVPIPKAFQCLKQTDFQLALDWRLQTREFFQTAFQAKFTAVHVLKTEDPVYYYVLTKQIELPAL</sequence>
<feature type="domain" description="N-acetyltransferase" evidence="1">
    <location>
        <begin position="5"/>
        <end position="148"/>
    </location>
</feature>
<comment type="caution">
    <text evidence="2">The sequence shown here is derived from an EMBL/GenBank/DDBJ whole genome shotgun (WGS) entry which is preliminary data.</text>
</comment>